<dbReference type="SUPFAM" id="SSF53300">
    <property type="entry name" value="vWA-like"/>
    <property type="match status" value="1"/>
</dbReference>
<dbReference type="Gene3D" id="3.40.50.410">
    <property type="entry name" value="von Willebrand factor, type A domain"/>
    <property type="match status" value="1"/>
</dbReference>
<dbReference type="Proteomes" id="UP000315017">
    <property type="component" value="Chromosome"/>
</dbReference>
<evidence type="ECO:0000259" key="3">
    <source>
        <dbReference type="Pfam" id="PF13768"/>
    </source>
</evidence>
<evidence type="ECO:0000256" key="2">
    <source>
        <dbReference type="SAM" id="Phobius"/>
    </source>
</evidence>
<feature type="region of interest" description="Disordered" evidence="1">
    <location>
        <begin position="1"/>
        <end position="48"/>
    </location>
</feature>
<name>A0A517YCA1_9BACT</name>
<dbReference type="PANTHER" id="PTHR45737:SF6">
    <property type="entry name" value="VON WILLEBRAND FACTOR A DOMAIN-CONTAINING PROTEIN 5A"/>
    <property type="match status" value="1"/>
</dbReference>
<dbReference type="PANTHER" id="PTHR45737">
    <property type="entry name" value="VON WILLEBRAND FACTOR A DOMAIN-CONTAINING PROTEIN 5A"/>
    <property type="match status" value="1"/>
</dbReference>
<dbReference type="AlphaFoldDB" id="A0A517YCA1"/>
<keyword evidence="5" id="KW-1185">Reference proteome</keyword>
<sequence length="365" mass="39529">MSSVSDSGLQFEHSPARPIAPPPVRAAKPRKSIKAEEPPVTPPATSPAPVEVDAAPLISLRQSPSWLVSLAIHLLLLVLLALCTVTVQPKLLATVIASSFVEETPAIVQVEELTLEPLEDVQSMASSVAAGEIEVSDITQVGGETAAVSVSDGELEVDTTGDIGGLFSGEGTGMSEAGNSSLKAAEFFGVKAAGRKFVFIVDSSNSMRKGKFDAAKEELEYSLRRLSPEQLFYVIFFDQNAERMKFADEMFPEDNAAPATTKNINRCVAWIKTVKNELQTNPYDAVKFALTLEPDAIYILSDGKFTDRGQTVRYLQTENILEDPAIGTRPRSVVHTIAFWQRDGEEAMQAIAKAHGGTYRFVPEK</sequence>
<keyword evidence="2" id="KW-1133">Transmembrane helix</keyword>
<feature type="domain" description="VWFA" evidence="3">
    <location>
        <begin position="198"/>
        <end position="361"/>
    </location>
</feature>
<dbReference type="InterPro" id="IPR002035">
    <property type="entry name" value="VWF_A"/>
</dbReference>
<organism evidence="4 5">
    <name type="scientific">Anatilimnocola aggregata</name>
    <dbReference type="NCBI Taxonomy" id="2528021"/>
    <lineage>
        <taxon>Bacteria</taxon>
        <taxon>Pseudomonadati</taxon>
        <taxon>Planctomycetota</taxon>
        <taxon>Planctomycetia</taxon>
        <taxon>Pirellulales</taxon>
        <taxon>Pirellulaceae</taxon>
        <taxon>Anatilimnocola</taxon>
    </lineage>
</organism>
<feature type="transmembrane region" description="Helical" evidence="2">
    <location>
        <begin position="66"/>
        <end position="87"/>
    </location>
</feature>
<dbReference type="Pfam" id="PF13768">
    <property type="entry name" value="VWA_3"/>
    <property type="match status" value="1"/>
</dbReference>
<evidence type="ECO:0000313" key="4">
    <source>
        <dbReference type="EMBL" id="QDU27854.1"/>
    </source>
</evidence>
<keyword evidence="2" id="KW-0472">Membrane</keyword>
<proteinExistence type="predicted"/>
<evidence type="ECO:0000313" key="5">
    <source>
        <dbReference type="Proteomes" id="UP000315017"/>
    </source>
</evidence>
<dbReference type="OrthoDB" id="288124at2"/>
<dbReference type="RefSeq" id="WP_145089168.1">
    <property type="nucleotide sequence ID" value="NZ_CP036274.1"/>
</dbReference>
<reference evidence="4 5" key="1">
    <citation type="submission" date="2019-02" db="EMBL/GenBank/DDBJ databases">
        <title>Deep-cultivation of Planctomycetes and their phenomic and genomic characterization uncovers novel biology.</title>
        <authorList>
            <person name="Wiegand S."/>
            <person name="Jogler M."/>
            <person name="Boedeker C."/>
            <person name="Pinto D."/>
            <person name="Vollmers J."/>
            <person name="Rivas-Marin E."/>
            <person name="Kohn T."/>
            <person name="Peeters S.H."/>
            <person name="Heuer A."/>
            <person name="Rast P."/>
            <person name="Oberbeckmann S."/>
            <person name="Bunk B."/>
            <person name="Jeske O."/>
            <person name="Meyerdierks A."/>
            <person name="Storesund J.E."/>
            <person name="Kallscheuer N."/>
            <person name="Luecker S."/>
            <person name="Lage O.M."/>
            <person name="Pohl T."/>
            <person name="Merkel B.J."/>
            <person name="Hornburger P."/>
            <person name="Mueller R.-W."/>
            <person name="Bruemmer F."/>
            <person name="Labrenz M."/>
            <person name="Spormann A.M."/>
            <person name="Op den Camp H."/>
            <person name="Overmann J."/>
            <person name="Amann R."/>
            <person name="Jetten M.S.M."/>
            <person name="Mascher T."/>
            <person name="Medema M.H."/>
            <person name="Devos D.P."/>
            <person name="Kaster A.-K."/>
            <person name="Ovreas L."/>
            <person name="Rohde M."/>
            <person name="Galperin M.Y."/>
            <person name="Jogler C."/>
        </authorList>
    </citation>
    <scope>NUCLEOTIDE SEQUENCE [LARGE SCALE GENOMIC DNA]</scope>
    <source>
        <strain evidence="4 5">ETA_A8</strain>
    </source>
</reference>
<keyword evidence="2" id="KW-0812">Transmembrane</keyword>
<dbReference type="EMBL" id="CP036274">
    <property type="protein sequence ID" value="QDU27854.1"/>
    <property type="molecule type" value="Genomic_DNA"/>
</dbReference>
<evidence type="ECO:0000256" key="1">
    <source>
        <dbReference type="SAM" id="MobiDB-lite"/>
    </source>
</evidence>
<protein>
    <recommendedName>
        <fullName evidence="3">VWFA domain-containing protein</fullName>
    </recommendedName>
</protein>
<accession>A0A517YCA1</accession>
<gene>
    <name evidence="4" type="ORF">ETAA8_29450</name>
</gene>
<dbReference type="InterPro" id="IPR036465">
    <property type="entry name" value="vWFA_dom_sf"/>
</dbReference>
<dbReference type="KEGG" id="aagg:ETAA8_29450"/>